<feature type="non-terminal residue" evidence="2">
    <location>
        <position position="242"/>
    </location>
</feature>
<comment type="caution">
    <text evidence="2">The sequence shown here is derived from an EMBL/GenBank/DDBJ whole genome shotgun (WGS) entry which is preliminary data.</text>
</comment>
<name>A0A550BWY0_9AGAR</name>
<feature type="compositionally biased region" description="Polar residues" evidence="1">
    <location>
        <begin position="233"/>
        <end position="242"/>
    </location>
</feature>
<dbReference type="STRING" id="97359.A0A550BWY0"/>
<evidence type="ECO:0000313" key="2">
    <source>
        <dbReference type="EMBL" id="TRM57016.1"/>
    </source>
</evidence>
<dbReference type="AlphaFoldDB" id="A0A550BWY0"/>
<gene>
    <name evidence="2" type="ORF">BD626DRAFT_516705</name>
</gene>
<protein>
    <submittedName>
        <fullName evidence="2">Uncharacterized protein</fullName>
    </submittedName>
</protein>
<dbReference type="OrthoDB" id="10255000at2759"/>
<sequence>MDKILGVDKTPKKSGQAETKPFTNFGVFHDNLITRLKALSQIQLDFEKRAKEAENRFADKLVEMRKQLDNRWKQIDKFEASVKVAAESKSTWRRKMASKDGEIEALKATTLKWRLIYPVGRSLVWQILWSYAQPSPALRMRSVAKTTRRTNWRSRGAIPLFPAEICRGGHEVGCARQGIRDASQGRGREVQAGKARRQGPPDRDGANHFALESPGRGDPQAKSACGRYRRGEQGSQQLAWEM</sequence>
<evidence type="ECO:0000256" key="1">
    <source>
        <dbReference type="SAM" id="MobiDB-lite"/>
    </source>
</evidence>
<accession>A0A550BWY0</accession>
<feature type="region of interest" description="Disordered" evidence="1">
    <location>
        <begin position="179"/>
        <end position="242"/>
    </location>
</feature>
<dbReference type="EMBL" id="VDMD01000054">
    <property type="protein sequence ID" value="TRM57016.1"/>
    <property type="molecule type" value="Genomic_DNA"/>
</dbReference>
<evidence type="ECO:0000313" key="3">
    <source>
        <dbReference type="Proteomes" id="UP000320762"/>
    </source>
</evidence>
<proteinExistence type="predicted"/>
<keyword evidence="3" id="KW-1185">Reference proteome</keyword>
<reference evidence="2 3" key="1">
    <citation type="journal article" date="2019" name="New Phytol.">
        <title>Comparative genomics reveals unique wood-decay strategies and fruiting body development in the Schizophyllaceae.</title>
        <authorList>
            <person name="Almasi E."/>
            <person name="Sahu N."/>
            <person name="Krizsan K."/>
            <person name="Balint B."/>
            <person name="Kovacs G.M."/>
            <person name="Kiss B."/>
            <person name="Cseklye J."/>
            <person name="Drula E."/>
            <person name="Henrissat B."/>
            <person name="Nagy I."/>
            <person name="Chovatia M."/>
            <person name="Adam C."/>
            <person name="LaButti K."/>
            <person name="Lipzen A."/>
            <person name="Riley R."/>
            <person name="Grigoriev I.V."/>
            <person name="Nagy L.G."/>
        </authorList>
    </citation>
    <scope>NUCLEOTIDE SEQUENCE [LARGE SCALE GENOMIC DNA]</scope>
    <source>
        <strain evidence="2 3">NL-1724</strain>
    </source>
</reference>
<organism evidence="2 3">
    <name type="scientific">Schizophyllum amplum</name>
    <dbReference type="NCBI Taxonomy" id="97359"/>
    <lineage>
        <taxon>Eukaryota</taxon>
        <taxon>Fungi</taxon>
        <taxon>Dikarya</taxon>
        <taxon>Basidiomycota</taxon>
        <taxon>Agaricomycotina</taxon>
        <taxon>Agaricomycetes</taxon>
        <taxon>Agaricomycetidae</taxon>
        <taxon>Agaricales</taxon>
        <taxon>Schizophyllaceae</taxon>
        <taxon>Schizophyllum</taxon>
    </lineage>
</organism>
<dbReference type="Proteomes" id="UP000320762">
    <property type="component" value="Unassembled WGS sequence"/>
</dbReference>